<evidence type="ECO:0000259" key="2">
    <source>
        <dbReference type="Pfam" id="PF21631"/>
    </source>
</evidence>
<dbReference type="OrthoDB" id="5615858at2"/>
<dbReference type="InterPro" id="IPR027795">
    <property type="entry name" value="CASTOR_ACT_dom"/>
</dbReference>
<dbReference type="InterPro" id="IPR016540">
    <property type="entry name" value="UCP008459"/>
</dbReference>
<dbReference type="RefSeq" id="WP_129047680.1">
    <property type="nucleotide sequence ID" value="NZ_SDHX01000001.1"/>
</dbReference>
<evidence type="ECO:0000313" key="3">
    <source>
        <dbReference type="EMBL" id="RXK56976.1"/>
    </source>
</evidence>
<dbReference type="CDD" id="cd04868">
    <property type="entry name" value="ACT_AK-like"/>
    <property type="match status" value="1"/>
</dbReference>
<dbReference type="InterPro" id="IPR051719">
    <property type="entry name" value="CASTOR_mTORC1"/>
</dbReference>
<dbReference type="Proteomes" id="UP000290218">
    <property type="component" value="Unassembled WGS sequence"/>
</dbReference>
<dbReference type="Gene3D" id="3.30.2130.10">
    <property type="entry name" value="VC0802-like"/>
    <property type="match status" value="1"/>
</dbReference>
<feature type="domain" description="CASTOR ACT" evidence="1">
    <location>
        <begin position="59"/>
        <end position="117"/>
    </location>
</feature>
<dbReference type="InterPro" id="IPR045865">
    <property type="entry name" value="ACT-like_dom_sf"/>
</dbReference>
<proteinExistence type="predicted"/>
<gene>
    <name evidence="3" type="ORF">ESB00_10705</name>
</gene>
<accession>A0A4Q1CDA5</accession>
<name>A0A4Q1CDA5_9BACT</name>
<reference evidence="3 4" key="1">
    <citation type="submission" date="2019-01" db="EMBL/GenBank/DDBJ databases">
        <title>Lacunisphaera sp. strain TWA-58.</title>
        <authorList>
            <person name="Chen W.-M."/>
        </authorList>
    </citation>
    <scope>NUCLEOTIDE SEQUENCE [LARGE SCALE GENOMIC DNA]</scope>
    <source>
        <strain evidence="3 4">TWA-58</strain>
    </source>
</reference>
<dbReference type="EMBL" id="SDHX01000001">
    <property type="protein sequence ID" value="RXK56976.1"/>
    <property type="molecule type" value="Genomic_DNA"/>
</dbReference>
<keyword evidence="4" id="KW-1185">Reference proteome</keyword>
<feature type="domain" description="A9CJY8-like N-terminal" evidence="2">
    <location>
        <begin position="10"/>
        <end position="53"/>
    </location>
</feature>
<dbReference type="AlphaFoldDB" id="A0A4Q1CDA5"/>
<dbReference type="Pfam" id="PF13840">
    <property type="entry name" value="ACT_7"/>
    <property type="match status" value="1"/>
</dbReference>
<evidence type="ECO:0000259" key="1">
    <source>
        <dbReference type="Pfam" id="PF13840"/>
    </source>
</evidence>
<protein>
    <submittedName>
        <fullName evidence="3">ACT domain-containing protein</fullName>
    </submittedName>
</protein>
<evidence type="ECO:0000313" key="4">
    <source>
        <dbReference type="Proteomes" id="UP000290218"/>
    </source>
</evidence>
<organism evidence="3 4">
    <name type="scientific">Oleiharenicola lentus</name>
    <dbReference type="NCBI Taxonomy" id="2508720"/>
    <lineage>
        <taxon>Bacteria</taxon>
        <taxon>Pseudomonadati</taxon>
        <taxon>Verrucomicrobiota</taxon>
        <taxon>Opitutia</taxon>
        <taxon>Opitutales</taxon>
        <taxon>Opitutaceae</taxon>
        <taxon>Oleiharenicola</taxon>
    </lineage>
</organism>
<dbReference type="PIRSF" id="PIRSF008459">
    <property type="entry name" value="UCP008459"/>
    <property type="match status" value="1"/>
</dbReference>
<sequence>MNLSLSKERLAVCQLRADAPLPSWVVTATGFISITRTAEELSIVCVEGLAPNDVKQEVGWRAFKVEGPLDFALTGILASLLDPLAKAGISIFALSTFNTDYILVKADKVEAATQALRTAGHRVRVD</sequence>
<dbReference type="PANTHER" id="PTHR31131:SF6">
    <property type="entry name" value="CASTOR ACT DOMAIN-CONTAINING PROTEIN"/>
    <property type="match status" value="1"/>
</dbReference>
<comment type="caution">
    <text evidence="3">The sequence shown here is derived from an EMBL/GenBank/DDBJ whole genome shotgun (WGS) entry which is preliminary data.</text>
</comment>
<dbReference type="Pfam" id="PF21631">
    <property type="entry name" value="A9CJY8-like_N"/>
    <property type="match status" value="1"/>
</dbReference>
<dbReference type="PANTHER" id="PTHR31131">
    <property type="entry name" value="CHROMOSOME 1, WHOLE GENOME SHOTGUN SEQUENCE"/>
    <property type="match status" value="1"/>
</dbReference>
<dbReference type="InterPro" id="IPR049447">
    <property type="entry name" value="A9CJY8-like_N"/>
</dbReference>
<dbReference type="SUPFAM" id="SSF55021">
    <property type="entry name" value="ACT-like"/>
    <property type="match status" value="2"/>
</dbReference>